<dbReference type="InParanoid" id="H3CV82"/>
<dbReference type="Pfam" id="PF00450">
    <property type="entry name" value="Peptidase_S10"/>
    <property type="match status" value="1"/>
</dbReference>
<dbReference type="AlphaFoldDB" id="H3CV82"/>
<dbReference type="InterPro" id="IPR033124">
    <property type="entry name" value="Ser_caboxypep_his_AS"/>
</dbReference>
<dbReference type="Ensembl" id="ENSTNIT00000012357.1">
    <property type="protein sequence ID" value="ENSTNIP00000012166.1"/>
    <property type="gene ID" value="ENSTNIG00000009300.1"/>
</dbReference>
<dbReference type="PRINTS" id="PR00724">
    <property type="entry name" value="CRBOXYPTASEC"/>
</dbReference>
<name>H3CV82_TETNG</name>
<keyword evidence="4" id="KW-1185">Reference proteome</keyword>
<feature type="signal peptide" evidence="2">
    <location>
        <begin position="1"/>
        <end position="16"/>
    </location>
</feature>
<keyword evidence="2" id="KW-0732">Signal</keyword>
<reference evidence="3" key="3">
    <citation type="submission" date="2025-09" db="UniProtKB">
        <authorList>
            <consortium name="Ensembl"/>
        </authorList>
    </citation>
    <scope>IDENTIFICATION</scope>
</reference>
<evidence type="ECO:0000256" key="2">
    <source>
        <dbReference type="RuleBase" id="RU361156"/>
    </source>
</evidence>
<reference evidence="3" key="2">
    <citation type="submission" date="2025-08" db="UniProtKB">
        <authorList>
            <consortium name="Ensembl"/>
        </authorList>
    </citation>
    <scope>IDENTIFICATION</scope>
</reference>
<dbReference type="FunCoup" id="H3CV82">
    <property type="interactions" value="334"/>
</dbReference>
<evidence type="ECO:0000256" key="1">
    <source>
        <dbReference type="ARBA" id="ARBA00009431"/>
    </source>
</evidence>
<dbReference type="GO" id="GO:0006508">
    <property type="term" value="P:proteolysis"/>
    <property type="evidence" value="ECO:0007669"/>
    <property type="project" value="UniProtKB-KW"/>
</dbReference>
<dbReference type="PROSITE" id="PS00131">
    <property type="entry name" value="CARBOXYPEPT_SER_SER"/>
    <property type="match status" value="1"/>
</dbReference>
<dbReference type="Proteomes" id="UP000007303">
    <property type="component" value="Unassembled WGS sequence"/>
</dbReference>
<keyword evidence="2" id="KW-0378">Hydrolase</keyword>
<reference evidence="4" key="1">
    <citation type="journal article" date="2004" name="Nature">
        <title>Genome duplication in the teleost fish Tetraodon nigroviridis reveals the early vertebrate proto-karyotype.</title>
        <authorList>
            <person name="Jaillon O."/>
            <person name="Aury J.-M."/>
            <person name="Brunet F."/>
            <person name="Petit J.-L."/>
            <person name="Stange-Thomann N."/>
            <person name="Mauceli E."/>
            <person name="Bouneau L."/>
            <person name="Fischer C."/>
            <person name="Ozouf-Costaz C."/>
            <person name="Bernot A."/>
            <person name="Nicaud S."/>
            <person name="Jaffe D."/>
            <person name="Fisher S."/>
            <person name="Lutfalla G."/>
            <person name="Dossat C."/>
            <person name="Segurens B."/>
            <person name="Dasilva C."/>
            <person name="Salanoubat M."/>
            <person name="Levy M."/>
            <person name="Boudet N."/>
            <person name="Castellano S."/>
            <person name="Anthouard V."/>
            <person name="Jubin C."/>
            <person name="Castelli V."/>
            <person name="Katinka M."/>
            <person name="Vacherie B."/>
            <person name="Biemont C."/>
            <person name="Skalli Z."/>
            <person name="Cattolico L."/>
            <person name="Poulain J."/>
            <person name="De Berardinis V."/>
            <person name="Cruaud C."/>
            <person name="Duprat S."/>
            <person name="Brottier P."/>
            <person name="Coutanceau J.-P."/>
            <person name="Gouzy J."/>
            <person name="Parra G."/>
            <person name="Lardier G."/>
            <person name="Chapple C."/>
            <person name="McKernan K.J."/>
            <person name="McEwan P."/>
            <person name="Bosak S."/>
            <person name="Kellis M."/>
            <person name="Volff J.-N."/>
            <person name="Guigo R."/>
            <person name="Zody M.C."/>
            <person name="Mesirov J."/>
            <person name="Lindblad-Toh K."/>
            <person name="Birren B."/>
            <person name="Nusbaum C."/>
            <person name="Kahn D."/>
            <person name="Robinson-Rechavi M."/>
            <person name="Laudet V."/>
            <person name="Schachter V."/>
            <person name="Quetier F."/>
            <person name="Saurin W."/>
            <person name="Scarpelli C."/>
            <person name="Wincker P."/>
            <person name="Lander E.S."/>
            <person name="Weissenbach J."/>
            <person name="Roest Crollius H."/>
        </authorList>
    </citation>
    <scope>NUCLEOTIDE SEQUENCE [LARGE SCALE GENOMIC DNA]</scope>
</reference>
<dbReference type="STRING" id="99883.ENSTNIP00000012166"/>
<feature type="chain" id="PRO_5045006537" description="Carboxypeptidase" evidence="2">
    <location>
        <begin position="17"/>
        <end position="456"/>
    </location>
</feature>
<dbReference type="InterPro" id="IPR029058">
    <property type="entry name" value="AB_hydrolase_fold"/>
</dbReference>
<dbReference type="InterPro" id="IPR001563">
    <property type="entry name" value="Peptidase_S10"/>
</dbReference>
<proteinExistence type="inferred from homology"/>
<evidence type="ECO:0000313" key="4">
    <source>
        <dbReference type="Proteomes" id="UP000007303"/>
    </source>
</evidence>
<sequence length="456" mass="51218">MLGLCLFAVSCVGSRAYDPDEVTFLPGMTFRPRYKQWSGYLQTRPGRFLHYWFVTSQRDPAADPLVLWLNGGPGCSSLDGFLSENGPFHVKADGATLQENPFSWNRVANVLYVESPAGVGYSYSDDKNYTTNDDQVAEDNYKALLSFFAKFPNFTQNEFFIFGESYGGIYAPTLSLRVLAGSAKIKFKGFAVGNGISSFALNDQSLVYFAYYHGLFGEELWRGLNENCCDKGVCNFYSSSSETCRTLVNVAFSIVYNSGLNEYALYLDCEGGQLYHKGYKMTMSHLFKTYRKNTHTHKVRFPSPLSRCKVPPCINSTAQSAWLNQGSVRKALHIPDVLPPWDICSEDVGQHYSTLYSSMKDTYLKLLSAGLRALVYNGDTDMACNFLGDQWFVEDLGLAATTEYQAWRYEQQVGGFYQQFGNLTFLTVKGAGHMVPQWAPGPAFHLFQAFLNNESY</sequence>
<dbReference type="InterPro" id="IPR018202">
    <property type="entry name" value="Ser_caboxypep_ser_AS"/>
</dbReference>
<dbReference type="GeneTree" id="ENSGT00880000138014"/>
<dbReference type="PROSITE" id="PS00560">
    <property type="entry name" value="CARBOXYPEPT_SER_HIS"/>
    <property type="match status" value="1"/>
</dbReference>
<dbReference type="PANTHER" id="PTHR11802">
    <property type="entry name" value="SERINE PROTEASE FAMILY S10 SERINE CARBOXYPEPTIDASE"/>
    <property type="match status" value="1"/>
</dbReference>
<dbReference type="GO" id="GO:0004185">
    <property type="term" value="F:serine-type carboxypeptidase activity"/>
    <property type="evidence" value="ECO:0007669"/>
    <property type="project" value="UniProtKB-UniRule"/>
</dbReference>
<dbReference type="EC" id="3.4.16.-" evidence="2"/>
<dbReference type="OMA" id="GRFLHYW"/>
<dbReference type="PANTHER" id="PTHR11802:SF434">
    <property type="entry name" value="CARBOXYPEPTIDASE"/>
    <property type="match status" value="1"/>
</dbReference>
<keyword evidence="2" id="KW-0121">Carboxypeptidase</keyword>
<dbReference type="Gene3D" id="3.40.50.1820">
    <property type="entry name" value="alpha/beta hydrolase"/>
    <property type="match status" value="1"/>
</dbReference>
<accession>H3CV82</accession>
<keyword evidence="2" id="KW-0645">Protease</keyword>
<comment type="similarity">
    <text evidence="1 2">Belongs to the peptidase S10 family.</text>
</comment>
<organism evidence="3 4">
    <name type="scientific">Tetraodon nigroviridis</name>
    <name type="common">Spotted green pufferfish</name>
    <name type="synonym">Chelonodon nigroviridis</name>
    <dbReference type="NCBI Taxonomy" id="99883"/>
    <lineage>
        <taxon>Eukaryota</taxon>
        <taxon>Metazoa</taxon>
        <taxon>Chordata</taxon>
        <taxon>Craniata</taxon>
        <taxon>Vertebrata</taxon>
        <taxon>Euteleostomi</taxon>
        <taxon>Actinopterygii</taxon>
        <taxon>Neopterygii</taxon>
        <taxon>Teleostei</taxon>
        <taxon>Neoteleostei</taxon>
        <taxon>Acanthomorphata</taxon>
        <taxon>Eupercaria</taxon>
        <taxon>Tetraodontiformes</taxon>
        <taxon>Tetradontoidea</taxon>
        <taxon>Tetraodontidae</taxon>
        <taxon>Tetraodon</taxon>
    </lineage>
</organism>
<dbReference type="HOGENOM" id="CLU_008523_13_3_1"/>
<evidence type="ECO:0000313" key="3">
    <source>
        <dbReference type="Ensembl" id="ENSTNIP00000012166.1"/>
    </source>
</evidence>
<dbReference type="SUPFAM" id="SSF53474">
    <property type="entry name" value="alpha/beta-Hydrolases"/>
    <property type="match status" value="1"/>
</dbReference>
<protein>
    <recommendedName>
        <fullName evidence="2">Carboxypeptidase</fullName>
        <ecNumber evidence="2">3.4.16.-</ecNumber>
    </recommendedName>
</protein>